<dbReference type="InterPro" id="IPR017853">
    <property type="entry name" value="GH"/>
</dbReference>
<accession>A0A8J8FFU0</accession>
<dbReference type="GO" id="GO:0009253">
    <property type="term" value="P:peptidoglycan catabolic process"/>
    <property type="evidence" value="ECO:0007669"/>
    <property type="project" value="InterPro"/>
</dbReference>
<evidence type="ECO:0000313" key="2">
    <source>
        <dbReference type="EMBL" id="NNV56153.1"/>
    </source>
</evidence>
<dbReference type="Proteomes" id="UP000598971">
    <property type="component" value="Unassembled WGS sequence"/>
</dbReference>
<name>A0A8J8FFU0_9BACT</name>
<evidence type="ECO:0008006" key="4">
    <source>
        <dbReference type="Google" id="ProtNLM"/>
    </source>
</evidence>
<dbReference type="Gene3D" id="3.20.20.80">
    <property type="entry name" value="Glycosidases"/>
    <property type="match status" value="1"/>
</dbReference>
<dbReference type="Pfam" id="PF01183">
    <property type="entry name" value="Glyco_hydro_25"/>
    <property type="match status" value="1"/>
</dbReference>
<dbReference type="GO" id="GO:0016052">
    <property type="term" value="P:carbohydrate catabolic process"/>
    <property type="evidence" value="ECO:0007669"/>
    <property type="project" value="TreeGrafter"/>
</dbReference>
<dbReference type="GO" id="GO:0016998">
    <property type="term" value="P:cell wall macromolecule catabolic process"/>
    <property type="evidence" value="ECO:0007669"/>
    <property type="project" value="InterPro"/>
</dbReference>
<gene>
    <name evidence="2" type="ORF">GD597_11840</name>
</gene>
<sequence length="295" mass="33132">MLLQVSVKKLNRRSGVPANLSDKTNIIGTVQQGFRFEGEEVSVTNSALGKWYKDSAGSFYWGGGLIILAGKVISNFRDLPVNLPSNFKFGIDISHHNDKLDWQAIKNAGCEFVYIKTSDGVNTPDIKALINAQNALRNNFKIGYYHFCHADMKSGGTIQKDAEAEANDYMTRMNNLPPADLPLVLDLEDDNTPLTSNQYKDWVEFFIAAIKPPFNQKGIMIYSRTEFLNRRLPTGHGLGKNIKLWISRYPTHPDANNVPSPIGWDDWSIWQYKDTGIIGTSGHLDLNIMKDSSLF</sequence>
<dbReference type="SUPFAM" id="SSF51445">
    <property type="entry name" value="(Trans)glycosidases"/>
    <property type="match status" value="1"/>
</dbReference>
<comment type="caution">
    <text evidence="2">The sequence shown here is derived from an EMBL/GenBank/DDBJ whole genome shotgun (WGS) entry which is preliminary data.</text>
</comment>
<dbReference type="PANTHER" id="PTHR34135">
    <property type="entry name" value="LYSOZYME"/>
    <property type="match status" value="1"/>
</dbReference>
<dbReference type="PANTHER" id="PTHR34135:SF2">
    <property type="entry name" value="LYSOZYME"/>
    <property type="match status" value="1"/>
</dbReference>
<evidence type="ECO:0000313" key="3">
    <source>
        <dbReference type="Proteomes" id="UP000598971"/>
    </source>
</evidence>
<dbReference type="AlphaFoldDB" id="A0A8J8FFU0"/>
<comment type="similarity">
    <text evidence="1">Belongs to the glycosyl hydrolase 25 family.</text>
</comment>
<keyword evidence="3" id="KW-1185">Reference proteome</keyword>
<evidence type="ECO:0000256" key="1">
    <source>
        <dbReference type="ARBA" id="ARBA00010646"/>
    </source>
</evidence>
<dbReference type="EMBL" id="WHPF01000007">
    <property type="protein sequence ID" value="NNV56153.1"/>
    <property type="molecule type" value="Genomic_DNA"/>
</dbReference>
<dbReference type="InterPro" id="IPR002053">
    <property type="entry name" value="Glyco_hydro_25"/>
</dbReference>
<organism evidence="2 3">
    <name type="scientific">Limnovirga soli</name>
    <dbReference type="NCBI Taxonomy" id="2656915"/>
    <lineage>
        <taxon>Bacteria</taxon>
        <taxon>Pseudomonadati</taxon>
        <taxon>Bacteroidota</taxon>
        <taxon>Chitinophagia</taxon>
        <taxon>Chitinophagales</taxon>
        <taxon>Chitinophagaceae</taxon>
        <taxon>Limnovirga</taxon>
    </lineage>
</organism>
<proteinExistence type="inferred from homology"/>
<protein>
    <recommendedName>
        <fullName evidence="4">Lysozyme</fullName>
    </recommendedName>
</protein>
<dbReference type="CDD" id="cd00599">
    <property type="entry name" value="GH25_muramidase"/>
    <property type="match status" value="1"/>
</dbReference>
<dbReference type="PROSITE" id="PS51904">
    <property type="entry name" value="GLYCOSYL_HYDROL_F25_2"/>
    <property type="match status" value="1"/>
</dbReference>
<dbReference type="GO" id="GO:0003796">
    <property type="term" value="F:lysozyme activity"/>
    <property type="evidence" value="ECO:0007669"/>
    <property type="project" value="InterPro"/>
</dbReference>
<reference evidence="2" key="1">
    <citation type="submission" date="2019-10" db="EMBL/GenBank/DDBJ databases">
        <title>Draft genome sequence of Panacibacter sp. KCS-6.</title>
        <authorList>
            <person name="Yim K.J."/>
        </authorList>
    </citation>
    <scope>NUCLEOTIDE SEQUENCE</scope>
    <source>
        <strain evidence="2">KCS-6</strain>
    </source>
</reference>